<dbReference type="EMBL" id="CP138894">
    <property type="protein sequence ID" value="WPK23079.1"/>
    <property type="molecule type" value="Genomic_DNA"/>
</dbReference>
<keyword evidence="1" id="KW-0472">Membrane</keyword>
<dbReference type="Proteomes" id="UP001338582">
    <property type="component" value="Chromosome 1"/>
</dbReference>
<gene>
    <name evidence="2" type="ORF">PUMCH_000303</name>
</gene>
<proteinExistence type="predicted"/>
<accession>A0AAX4H4F4</accession>
<dbReference type="GO" id="GO:0005742">
    <property type="term" value="C:mitochondrial outer membrane translocase complex"/>
    <property type="evidence" value="ECO:0007669"/>
    <property type="project" value="InterPro"/>
</dbReference>
<dbReference type="GO" id="GO:0030150">
    <property type="term" value="P:protein import into mitochondrial matrix"/>
    <property type="evidence" value="ECO:0007669"/>
    <property type="project" value="InterPro"/>
</dbReference>
<evidence type="ECO:0000313" key="3">
    <source>
        <dbReference type="Proteomes" id="UP001338582"/>
    </source>
</evidence>
<evidence type="ECO:0000313" key="2">
    <source>
        <dbReference type="EMBL" id="WPK23079.1"/>
    </source>
</evidence>
<dbReference type="InterPro" id="IPR020266">
    <property type="entry name" value="Tom6"/>
</dbReference>
<keyword evidence="1" id="KW-1133">Transmembrane helix</keyword>
<keyword evidence="1" id="KW-0812">Transmembrane</keyword>
<name>A0AAX4H4F4_9ASCO</name>
<dbReference type="AlphaFoldDB" id="A0AAX4H4F4"/>
<protein>
    <submittedName>
        <fullName evidence="2">Uncharacterized protein</fullName>
    </submittedName>
</protein>
<dbReference type="Pfam" id="PF17112">
    <property type="entry name" value="Tom6"/>
    <property type="match status" value="1"/>
</dbReference>
<feature type="transmembrane region" description="Helical" evidence="1">
    <location>
        <begin position="12"/>
        <end position="35"/>
    </location>
</feature>
<dbReference type="GeneID" id="88171372"/>
<dbReference type="KEGG" id="asau:88171372"/>
<dbReference type="RefSeq" id="XP_062875466.1">
    <property type="nucleotide sequence ID" value="XM_063019396.1"/>
</dbReference>
<keyword evidence="3" id="KW-1185">Reference proteome</keyword>
<reference evidence="2 3" key="1">
    <citation type="submission" date="2023-10" db="EMBL/GenBank/DDBJ databases">
        <title>Draft Genome Sequence of Candida saopaulonensis from a very Premature Infant with Sepsis.</title>
        <authorList>
            <person name="Ning Y."/>
            <person name="Dai R."/>
            <person name="Xiao M."/>
            <person name="Xu Y."/>
            <person name="Yan Q."/>
            <person name="Zhang L."/>
        </authorList>
    </citation>
    <scope>NUCLEOTIDE SEQUENCE [LARGE SCALE GENOMIC DNA]</scope>
    <source>
        <strain evidence="2 3">19XY460</strain>
    </source>
</reference>
<organism evidence="2 3">
    <name type="scientific">Australozyma saopauloensis</name>
    <dbReference type="NCBI Taxonomy" id="291208"/>
    <lineage>
        <taxon>Eukaryota</taxon>
        <taxon>Fungi</taxon>
        <taxon>Dikarya</taxon>
        <taxon>Ascomycota</taxon>
        <taxon>Saccharomycotina</taxon>
        <taxon>Pichiomycetes</taxon>
        <taxon>Metschnikowiaceae</taxon>
        <taxon>Australozyma</taxon>
    </lineage>
</organism>
<evidence type="ECO:0000256" key="1">
    <source>
        <dbReference type="SAM" id="Phobius"/>
    </source>
</evidence>
<sequence>MAAKDQPSTITQIYNSPAFTAAVQVGLFVAGVAFIQSPLMDFLVPQL</sequence>